<name>A0AAV3XFY5_9CYAN</name>
<comment type="subunit">
    <text evidence="10">At low DSF concentrations, interacts with RpfF.</text>
</comment>
<feature type="domain" description="PAS" evidence="16">
    <location>
        <begin position="124"/>
        <end position="195"/>
    </location>
</feature>
<dbReference type="RefSeq" id="WP_226586250.1">
    <property type="nucleotide sequence ID" value="NZ_BLAY01000090.1"/>
</dbReference>
<dbReference type="Gene3D" id="3.40.50.2300">
    <property type="match status" value="1"/>
</dbReference>
<feature type="domain" description="PAS" evidence="16">
    <location>
        <begin position="647"/>
        <end position="701"/>
    </location>
</feature>
<evidence type="ECO:0000259" key="14">
    <source>
        <dbReference type="PROSITE" id="PS50109"/>
    </source>
</evidence>
<dbReference type="InterPro" id="IPR000014">
    <property type="entry name" value="PAS"/>
</dbReference>
<sequence>MTANLAVLVEQMQVALDAIAPAVVFSNARKQVQWCNASFEQLVERPHSSIIGHKLLELLPLPKARKTVRRAWKPSSKVTQGEYEITEYEFQPSGRNPVSVLEISGSWSAIGDDRQRTEAALKASFAKLRAIVENANDIFVLIDTATGKLCYISPKVSDLLGYTPDEMEGRSLEPFVHPDDISKCQEAFNRVVTTGEKQLGVEHRVRHKNGSWRWHLFNASTLRDEEGNLLIVASGWDITERKLAEEALRESEFKFRTIVENVNDLMFIVYPDGLVSYVSPNVLHVMGYSWEELVGNYMPAVHPDDVQKALDAFNQVLTTGEKYSGLEYRVQYKDGTWAWHISNLALAQDANGKKVIVGVGLDISEQQAALRERKQAEEALKASEAKLNMILSSARGAVSHYRNYSNREWEVEYHSQGCVWVWGYTAEELMADQYLFASRMHPDDWQEMLQNVFDYIFTERTYECEYRYFHPDGSLRWISLTLSSVRDDATDCWRTTGISIDITDKKRAEAALIASETRLTTILNRALAVISRVRIYDDGEWEFEYCSPASIQLWGYVPEAIIADKNIFGSRIVPEDLAVLNQQGVASVFVGEAGEGEYRYNHPDGRLRWFAFSFSPERDAAANCWMATVIYTDITARKSAEAALAESEERYRQIIETAQEGIWEIDADGITTFVNPKMADLLGYKVAETIGQPIFNFMDEEYIAIASQYLERRRQGIEEQHDFKFRRQDGSDLWAIVSGNPLQNEKGEFIGALATITDITERIQAEEALRLSEARLRALYESISSAIVLGSATGIVDCNSAAERLFGCSRAEMIGKHVSLFSSPIQPNGEDAYTLANQTIGLALEKGNYTFEWMHRRADGVDFPAEVCLTAVDVGANKYVQAIVQDLSERKSAEAALAQRASLAAFRADVGSALGMSDSLLVMLNRCAKATVKHLNITCARIWTINATENIFELQANAGSDTRSNAAYNRVPFHKFFPNQSPKLSRNNAILKNRAIVNPNWVQREGIVAAASYPLMLESEILGMLVIFSKSELTESTLEALHFAAREIALGIKHKQAEAALQRRAQIDSMLSSISRQFIDSDAEAAIHFTLAAIAKFINAERLCIFEYAENQERYRLLYDWCAAGIQFFGNCHQNTEASINVCSWLNNQMLNGRIVALSNLDELPPDATEIRASFETQLIKSCLNVPMIHAGKVVGYIGADAMRFAKNWSQEDINLVRLVGELIAIGRARHQAESALKVAKEAAENASKAKSIFLANMSHELRTPLNAILGFSQLMERDPAITSRQQEFLGIINRSGEHLLALIDDVLEMSKIEAGRIVLNPAPFNLHFLLETLQEMFQIRTQSKQLFLEFDIAPDLPQVVVTDEGKLRQVLINLLGNAVKFTQTGGITLRAFVDSSPTVNPQLFFEIEDTGKGIAPEEMDRLFQPFVQTESGIKSKEGTGLGLTISRQYVQLMGGNIHCNSVLSEESIFTFHLPVTLAKAGEIIAQPTTKGRVIQLAPNQPLYRILVVDDRQENCQLLLRLLQTVGFETRSAANGEEAIAIWQQWHPHLIWMDMRMPLMDGYEATRQIKAMQRSTGVSPVAAVEQRSTGVSPVAAVEENYFPNTFIIALTASGFEEQQANVFAAGCDDFVRKPFREQVIFDKLAQYLGVEYIYEQPPVENSLTPANSQIEPLDGIAEMPSEWIEQLYQAALAVDGDMISQLLDQIPSTHRSLAKELSTLVYNFCFDEIMTMIETCYG</sequence>
<dbReference type="SMART" id="SM00091">
    <property type="entry name" value="PAS"/>
    <property type="match status" value="6"/>
</dbReference>
<dbReference type="InterPro" id="IPR013655">
    <property type="entry name" value="PAS_fold_3"/>
</dbReference>
<dbReference type="InterPro" id="IPR001789">
    <property type="entry name" value="Sig_transdc_resp-reg_receiver"/>
</dbReference>
<evidence type="ECO:0000256" key="3">
    <source>
        <dbReference type="ARBA" id="ARBA00012438"/>
    </source>
</evidence>
<dbReference type="PROSITE" id="PS50113">
    <property type="entry name" value="PAC"/>
    <property type="match status" value="5"/>
</dbReference>
<keyword evidence="5" id="KW-0808">Transferase</keyword>
<proteinExistence type="inferred from homology"/>
<dbReference type="SUPFAM" id="SSF52172">
    <property type="entry name" value="CheY-like"/>
    <property type="match status" value="1"/>
</dbReference>
<dbReference type="InterPro" id="IPR036890">
    <property type="entry name" value="HATPase_C_sf"/>
</dbReference>
<evidence type="ECO:0000256" key="1">
    <source>
        <dbReference type="ARBA" id="ARBA00000085"/>
    </source>
</evidence>
<feature type="domain" description="PAS" evidence="16">
    <location>
        <begin position="772"/>
        <end position="847"/>
    </location>
</feature>
<evidence type="ECO:0000259" key="16">
    <source>
        <dbReference type="PROSITE" id="PS50112"/>
    </source>
</evidence>
<feature type="domain" description="PAC" evidence="17">
    <location>
        <begin position="719"/>
        <end position="771"/>
    </location>
</feature>
<keyword evidence="7 18" id="KW-0418">Kinase</keyword>
<keyword evidence="8" id="KW-0067">ATP-binding</keyword>
<dbReference type="InterPro" id="IPR035965">
    <property type="entry name" value="PAS-like_dom_sf"/>
</dbReference>
<gene>
    <name evidence="18" type="ORF">MiSe_52250</name>
</gene>
<dbReference type="Pfam" id="PF00512">
    <property type="entry name" value="HisKA"/>
    <property type="match status" value="1"/>
</dbReference>
<dbReference type="Gene3D" id="3.30.565.10">
    <property type="entry name" value="Histidine kinase-like ATPase, C-terminal domain"/>
    <property type="match status" value="1"/>
</dbReference>
<dbReference type="GO" id="GO:0000155">
    <property type="term" value="F:phosphorelay sensor kinase activity"/>
    <property type="evidence" value="ECO:0007669"/>
    <property type="project" value="InterPro"/>
</dbReference>
<dbReference type="PRINTS" id="PR00344">
    <property type="entry name" value="BCTRLSENSOR"/>
</dbReference>
<keyword evidence="9" id="KW-0902">Two-component regulatory system</keyword>
<dbReference type="PROSITE" id="PS50110">
    <property type="entry name" value="RESPONSE_REGULATORY"/>
    <property type="match status" value="1"/>
</dbReference>
<comment type="caution">
    <text evidence="18">The sequence shown here is derived from an EMBL/GenBank/DDBJ whole genome shotgun (WGS) entry which is preliminary data.</text>
</comment>
<dbReference type="SMART" id="SM00086">
    <property type="entry name" value="PAC"/>
    <property type="match status" value="6"/>
</dbReference>
<feature type="modified residue" description="4-aspartylphosphate" evidence="13">
    <location>
        <position position="1554"/>
    </location>
</feature>
<dbReference type="FunFam" id="1.10.287.130:FF:000002">
    <property type="entry name" value="Two-component osmosensing histidine kinase"/>
    <property type="match status" value="1"/>
</dbReference>
<accession>A0AAV3XFY5</accession>
<dbReference type="SUPFAM" id="SSF55785">
    <property type="entry name" value="PYP-like sensor domain (PAS domain)"/>
    <property type="match status" value="6"/>
</dbReference>
<evidence type="ECO:0000256" key="2">
    <source>
        <dbReference type="ARBA" id="ARBA00006402"/>
    </source>
</evidence>
<dbReference type="PANTHER" id="PTHR43047">
    <property type="entry name" value="TWO-COMPONENT HISTIDINE PROTEIN KINASE"/>
    <property type="match status" value="1"/>
</dbReference>
<keyword evidence="19" id="KW-1185">Reference proteome</keyword>
<dbReference type="InterPro" id="IPR029016">
    <property type="entry name" value="GAF-like_dom_sf"/>
</dbReference>
<evidence type="ECO:0000256" key="10">
    <source>
        <dbReference type="ARBA" id="ARBA00064003"/>
    </source>
</evidence>
<dbReference type="Pfam" id="PF01590">
    <property type="entry name" value="GAF"/>
    <property type="match status" value="1"/>
</dbReference>
<dbReference type="SMART" id="SM00388">
    <property type="entry name" value="HisKA"/>
    <property type="match status" value="1"/>
</dbReference>
<dbReference type="SUPFAM" id="SSF47384">
    <property type="entry name" value="Homodimeric domain of signal transducing histidine kinase"/>
    <property type="match status" value="1"/>
</dbReference>
<dbReference type="SMART" id="SM00387">
    <property type="entry name" value="HATPase_c"/>
    <property type="match status" value="1"/>
</dbReference>
<dbReference type="PANTHER" id="PTHR43047:SF72">
    <property type="entry name" value="OSMOSENSING HISTIDINE PROTEIN KINASE SLN1"/>
    <property type="match status" value="1"/>
</dbReference>
<dbReference type="Pfam" id="PF08447">
    <property type="entry name" value="PAS_3"/>
    <property type="match status" value="4"/>
</dbReference>
<evidence type="ECO:0000313" key="19">
    <source>
        <dbReference type="Proteomes" id="UP001050975"/>
    </source>
</evidence>
<evidence type="ECO:0000256" key="13">
    <source>
        <dbReference type="PROSITE-ProRule" id="PRU00169"/>
    </source>
</evidence>
<comment type="similarity">
    <text evidence="2">In the N-terminal section; belongs to the phytochrome family.</text>
</comment>
<dbReference type="Gene3D" id="3.30.450.20">
    <property type="entry name" value="PAS domain"/>
    <property type="match status" value="7"/>
</dbReference>
<dbReference type="SMART" id="SM00065">
    <property type="entry name" value="GAF"/>
    <property type="match status" value="2"/>
</dbReference>
<protein>
    <recommendedName>
        <fullName evidence="12">Circadian input-output histidine kinase CikA</fullName>
        <ecNumber evidence="3">2.7.13.3</ecNumber>
    </recommendedName>
    <alternativeName>
        <fullName evidence="11">Sensory/regulatory protein RpfC</fullName>
    </alternativeName>
</protein>
<dbReference type="Pfam" id="PF00989">
    <property type="entry name" value="PAS"/>
    <property type="match status" value="1"/>
</dbReference>
<evidence type="ECO:0000259" key="15">
    <source>
        <dbReference type="PROSITE" id="PS50110"/>
    </source>
</evidence>
<evidence type="ECO:0000256" key="4">
    <source>
        <dbReference type="ARBA" id="ARBA00022553"/>
    </source>
</evidence>
<dbReference type="GO" id="GO:0009927">
    <property type="term" value="F:histidine phosphotransfer kinase activity"/>
    <property type="evidence" value="ECO:0007669"/>
    <property type="project" value="TreeGrafter"/>
</dbReference>
<dbReference type="InterPro" id="IPR004358">
    <property type="entry name" value="Sig_transdc_His_kin-like_C"/>
</dbReference>
<evidence type="ECO:0000256" key="12">
    <source>
        <dbReference type="ARBA" id="ARBA00074306"/>
    </source>
</evidence>
<dbReference type="Gene3D" id="3.30.450.40">
    <property type="match status" value="2"/>
</dbReference>
<dbReference type="InterPro" id="IPR000700">
    <property type="entry name" value="PAS-assoc_C"/>
</dbReference>
<dbReference type="InterPro" id="IPR001610">
    <property type="entry name" value="PAC"/>
</dbReference>
<feature type="domain" description="PAC" evidence="17">
    <location>
        <begin position="462"/>
        <end position="514"/>
    </location>
</feature>
<dbReference type="EMBL" id="BLAY01000090">
    <property type="protein sequence ID" value="GET40416.1"/>
    <property type="molecule type" value="Genomic_DNA"/>
</dbReference>
<evidence type="ECO:0000256" key="5">
    <source>
        <dbReference type="ARBA" id="ARBA00022679"/>
    </source>
</evidence>
<dbReference type="CDD" id="cd00082">
    <property type="entry name" value="HisKA"/>
    <property type="match status" value="1"/>
</dbReference>
<dbReference type="Gene3D" id="1.10.287.130">
    <property type="match status" value="1"/>
</dbReference>
<dbReference type="CDD" id="cd00130">
    <property type="entry name" value="PAS"/>
    <property type="match status" value="6"/>
</dbReference>
<dbReference type="InterPro" id="IPR003594">
    <property type="entry name" value="HATPase_dom"/>
</dbReference>
<evidence type="ECO:0000256" key="6">
    <source>
        <dbReference type="ARBA" id="ARBA00022741"/>
    </source>
</evidence>
<dbReference type="InterPro" id="IPR011006">
    <property type="entry name" value="CheY-like_superfamily"/>
</dbReference>
<keyword evidence="6" id="KW-0547">Nucleotide-binding</keyword>
<organism evidence="18 19">
    <name type="scientific">Microseira wollei NIES-4236</name>
    <dbReference type="NCBI Taxonomy" id="2530354"/>
    <lineage>
        <taxon>Bacteria</taxon>
        <taxon>Bacillati</taxon>
        <taxon>Cyanobacteriota</taxon>
        <taxon>Cyanophyceae</taxon>
        <taxon>Oscillatoriophycideae</taxon>
        <taxon>Aerosakkonematales</taxon>
        <taxon>Aerosakkonemataceae</taxon>
        <taxon>Microseira</taxon>
    </lineage>
</organism>
<dbReference type="Proteomes" id="UP001050975">
    <property type="component" value="Unassembled WGS sequence"/>
</dbReference>
<comment type="catalytic activity">
    <reaction evidence="1">
        <text>ATP + protein L-histidine = ADP + protein N-phospho-L-histidine.</text>
        <dbReference type="EC" id="2.7.13.3"/>
    </reaction>
</comment>
<dbReference type="SUPFAM" id="SSF55781">
    <property type="entry name" value="GAF domain-like"/>
    <property type="match status" value="2"/>
</dbReference>
<dbReference type="InterPro" id="IPR003018">
    <property type="entry name" value="GAF"/>
</dbReference>
<evidence type="ECO:0000256" key="9">
    <source>
        <dbReference type="ARBA" id="ARBA00023012"/>
    </source>
</evidence>
<dbReference type="FunFam" id="3.30.565.10:FF:000010">
    <property type="entry name" value="Sensor histidine kinase RcsC"/>
    <property type="match status" value="1"/>
</dbReference>
<feature type="domain" description="Response regulatory" evidence="15">
    <location>
        <begin position="1505"/>
        <end position="1648"/>
    </location>
</feature>
<dbReference type="SMART" id="SM00448">
    <property type="entry name" value="REC"/>
    <property type="match status" value="1"/>
</dbReference>
<dbReference type="InterPro" id="IPR036097">
    <property type="entry name" value="HisK_dim/P_sf"/>
</dbReference>
<dbReference type="GO" id="GO:0006355">
    <property type="term" value="P:regulation of DNA-templated transcription"/>
    <property type="evidence" value="ECO:0007669"/>
    <property type="project" value="InterPro"/>
</dbReference>
<reference evidence="18" key="1">
    <citation type="submission" date="2019-10" db="EMBL/GenBank/DDBJ databases">
        <title>Draft genome sequece of Microseira wollei NIES-4236.</title>
        <authorList>
            <person name="Yamaguchi H."/>
            <person name="Suzuki S."/>
            <person name="Kawachi M."/>
        </authorList>
    </citation>
    <scope>NUCLEOTIDE SEQUENCE</scope>
    <source>
        <strain evidence="18">NIES-4236</strain>
    </source>
</reference>
<dbReference type="Pfam" id="PF00072">
    <property type="entry name" value="Response_reg"/>
    <property type="match status" value="1"/>
</dbReference>
<feature type="domain" description="PAC" evidence="17">
    <location>
        <begin position="324"/>
        <end position="375"/>
    </location>
</feature>
<dbReference type="CDD" id="cd16922">
    <property type="entry name" value="HATPase_EvgS-ArcB-TorS-like"/>
    <property type="match status" value="1"/>
</dbReference>
<dbReference type="GO" id="GO:0005524">
    <property type="term" value="F:ATP binding"/>
    <property type="evidence" value="ECO:0007669"/>
    <property type="project" value="UniProtKB-KW"/>
</dbReference>
<dbReference type="InterPro" id="IPR003661">
    <property type="entry name" value="HisK_dim/P_dom"/>
</dbReference>
<dbReference type="InterPro" id="IPR013767">
    <property type="entry name" value="PAS_fold"/>
</dbReference>
<dbReference type="PROSITE" id="PS50112">
    <property type="entry name" value="PAS"/>
    <property type="match status" value="4"/>
</dbReference>
<dbReference type="Pfam" id="PF13426">
    <property type="entry name" value="PAS_9"/>
    <property type="match status" value="2"/>
</dbReference>
<dbReference type="CDD" id="cd17546">
    <property type="entry name" value="REC_hyHK_CKI1_RcsC-like"/>
    <property type="match status" value="1"/>
</dbReference>
<evidence type="ECO:0000256" key="8">
    <source>
        <dbReference type="ARBA" id="ARBA00022840"/>
    </source>
</evidence>
<dbReference type="SUPFAM" id="SSF55874">
    <property type="entry name" value="ATPase domain of HSP90 chaperone/DNA topoisomerase II/histidine kinase"/>
    <property type="match status" value="1"/>
</dbReference>
<dbReference type="EC" id="2.7.13.3" evidence="3"/>
<dbReference type="GO" id="GO:0005886">
    <property type="term" value="C:plasma membrane"/>
    <property type="evidence" value="ECO:0007669"/>
    <property type="project" value="TreeGrafter"/>
</dbReference>
<feature type="domain" description="PAC" evidence="17">
    <location>
        <begin position="594"/>
        <end position="646"/>
    </location>
</feature>
<dbReference type="InterPro" id="IPR005467">
    <property type="entry name" value="His_kinase_dom"/>
</dbReference>
<evidence type="ECO:0000259" key="17">
    <source>
        <dbReference type="PROSITE" id="PS50113"/>
    </source>
</evidence>
<feature type="domain" description="PAC" evidence="17">
    <location>
        <begin position="199"/>
        <end position="250"/>
    </location>
</feature>
<evidence type="ECO:0000256" key="7">
    <source>
        <dbReference type="ARBA" id="ARBA00022777"/>
    </source>
</evidence>
<keyword evidence="4 13" id="KW-0597">Phosphoprotein</keyword>
<dbReference type="Pfam" id="PF02518">
    <property type="entry name" value="HATPase_c"/>
    <property type="match status" value="1"/>
</dbReference>
<evidence type="ECO:0000256" key="11">
    <source>
        <dbReference type="ARBA" id="ARBA00068150"/>
    </source>
</evidence>
<evidence type="ECO:0000313" key="18">
    <source>
        <dbReference type="EMBL" id="GET40416.1"/>
    </source>
</evidence>
<dbReference type="NCBIfam" id="TIGR00229">
    <property type="entry name" value="sensory_box"/>
    <property type="match status" value="6"/>
</dbReference>
<feature type="domain" description="Histidine kinase" evidence="14">
    <location>
        <begin position="1257"/>
        <end position="1478"/>
    </location>
</feature>
<feature type="domain" description="PAS" evidence="16">
    <location>
        <begin position="251"/>
        <end position="320"/>
    </location>
</feature>
<dbReference type="PROSITE" id="PS50109">
    <property type="entry name" value="HIS_KIN"/>
    <property type="match status" value="1"/>
</dbReference>